<dbReference type="EMBL" id="BJYA01000001">
    <property type="protein sequence ID" value="GEN44285.1"/>
    <property type="molecule type" value="Genomic_DNA"/>
</dbReference>
<evidence type="ECO:0000256" key="4">
    <source>
        <dbReference type="ARBA" id="ARBA00022691"/>
    </source>
</evidence>
<dbReference type="InterPro" id="IPR007848">
    <property type="entry name" value="Small_mtfrase_dom"/>
</dbReference>
<dbReference type="InterPro" id="IPR050320">
    <property type="entry name" value="N5-glutamine_MTase"/>
</dbReference>
<organism evidence="8 9">
    <name type="scientific">Alkalibacillus haloalkaliphilus</name>
    <dbReference type="NCBI Taxonomy" id="94136"/>
    <lineage>
        <taxon>Bacteria</taxon>
        <taxon>Bacillati</taxon>
        <taxon>Bacillota</taxon>
        <taxon>Bacilli</taxon>
        <taxon>Bacillales</taxon>
        <taxon>Bacillaceae</taxon>
        <taxon>Alkalibacillus</taxon>
    </lineage>
</organism>
<evidence type="ECO:0000259" key="7">
    <source>
        <dbReference type="Pfam" id="PF17827"/>
    </source>
</evidence>
<dbReference type="InterPro" id="IPR019874">
    <property type="entry name" value="RF_methyltr_PrmC"/>
</dbReference>
<dbReference type="InterPro" id="IPR002052">
    <property type="entry name" value="DNA_methylase_N6_adenine_CS"/>
</dbReference>
<keyword evidence="4" id="KW-0949">S-adenosyl-L-methionine</keyword>
<feature type="domain" description="Release factor glutamine methyltransferase N-terminal" evidence="7">
    <location>
        <begin position="11"/>
        <end position="77"/>
    </location>
</feature>
<name>A0A511VZR2_9BACI</name>
<keyword evidence="2 8" id="KW-0489">Methyltransferase</keyword>
<evidence type="ECO:0000313" key="8">
    <source>
        <dbReference type="EMBL" id="GEN44285.1"/>
    </source>
</evidence>
<dbReference type="GO" id="GO:0003676">
    <property type="term" value="F:nucleic acid binding"/>
    <property type="evidence" value="ECO:0007669"/>
    <property type="project" value="InterPro"/>
</dbReference>
<dbReference type="InterPro" id="IPR004556">
    <property type="entry name" value="HemK-like"/>
</dbReference>
<proteinExistence type="predicted"/>
<protein>
    <recommendedName>
        <fullName evidence="1">peptide chain release factor N(5)-glutamine methyltransferase</fullName>
        <ecNumber evidence="1">2.1.1.297</ecNumber>
    </recommendedName>
</protein>
<dbReference type="Proteomes" id="UP000321440">
    <property type="component" value="Unassembled WGS sequence"/>
</dbReference>
<dbReference type="Gene3D" id="3.40.50.150">
    <property type="entry name" value="Vaccinia Virus protein VP39"/>
    <property type="match status" value="1"/>
</dbReference>
<dbReference type="PANTHER" id="PTHR18895">
    <property type="entry name" value="HEMK METHYLTRANSFERASE"/>
    <property type="match status" value="1"/>
</dbReference>
<dbReference type="CDD" id="cd02440">
    <property type="entry name" value="AdoMet_MTases"/>
    <property type="match status" value="1"/>
</dbReference>
<feature type="domain" description="Methyltransferase small" evidence="6">
    <location>
        <begin position="109"/>
        <end position="195"/>
    </location>
</feature>
<dbReference type="InterPro" id="IPR029063">
    <property type="entry name" value="SAM-dependent_MTases_sf"/>
</dbReference>
<dbReference type="Pfam" id="PF17827">
    <property type="entry name" value="PrmC_N"/>
    <property type="match status" value="1"/>
</dbReference>
<dbReference type="GO" id="GO:0102559">
    <property type="term" value="F:peptide chain release factor N(5)-glutamine methyltransferase activity"/>
    <property type="evidence" value="ECO:0007669"/>
    <property type="project" value="UniProtKB-EC"/>
</dbReference>
<evidence type="ECO:0000256" key="2">
    <source>
        <dbReference type="ARBA" id="ARBA00022603"/>
    </source>
</evidence>
<keyword evidence="3 8" id="KW-0808">Transferase</keyword>
<evidence type="ECO:0000256" key="1">
    <source>
        <dbReference type="ARBA" id="ARBA00012771"/>
    </source>
</evidence>
<dbReference type="NCBIfam" id="TIGR03534">
    <property type="entry name" value="RF_mod_PrmC"/>
    <property type="match status" value="1"/>
</dbReference>
<dbReference type="NCBIfam" id="TIGR00536">
    <property type="entry name" value="hemK_fam"/>
    <property type="match status" value="1"/>
</dbReference>
<dbReference type="PROSITE" id="PS00092">
    <property type="entry name" value="N6_MTASE"/>
    <property type="match status" value="1"/>
</dbReference>
<dbReference type="Gene3D" id="1.10.8.10">
    <property type="entry name" value="DNA helicase RuvA subunit, C-terminal domain"/>
    <property type="match status" value="1"/>
</dbReference>
<evidence type="ECO:0000256" key="3">
    <source>
        <dbReference type="ARBA" id="ARBA00022679"/>
    </source>
</evidence>
<comment type="caution">
    <text evidence="8">The sequence shown here is derived from an EMBL/GenBank/DDBJ whole genome shotgun (WGS) entry which is preliminary data.</text>
</comment>
<reference evidence="8 9" key="1">
    <citation type="submission" date="2019-07" db="EMBL/GenBank/DDBJ databases">
        <title>Whole genome shotgun sequence of Alkalibacillus haloalkaliphilus NBRC 103110.</title>
        <authorList>
            <person name="Hosoyama A."/>
            <person name="Uohara A."/>
            <person name="Ohji S."/>
            <person name="Ichikawa N."/>
        </authorList>
    </citation>
    <scope>NUCLEOTIDE SEQUENCE [LARGE SCALE GENOMIC DNA]</scope>
    <source>
        <strain evidence="8 9">NBRC 103110</strain>
    </source>
</reference>
<dbReference type="AlphaFoldDB" id="A0A511VZR2"/>
<dbReference type="GO" id="GO:0032259">
    <property type="term" value="P:methylation"/>
    <property type="evidence" value="ECO:0007669"/>
    <property type="project" value="UniProtKB-KW"/>
</dbReference>
<dbReference type="InterPro" id="IPR040758">
    <property type="entry name" value="PrmC_N"/>
</dbReference>
<dbReference type="Pfam" id="PF05175">
    <property type="entry name" value="MTS"/>
    <property type="match status" value="1"/>
</dbReference>
<evidence type="ECO:0000313" key="9">
    <source>
        <dbReference type="Proteomes" id="UP000321440"/>
    </source>
</evidence>
<dbReference type="PANTHER" id="PTHR18895:SF74">
    <property type="entry name" value="MTRF1L RELEASE FACTOR GLUTAMINE METHYLTRANSFERASE"/>
    <property type="match status" value="1"/>
</dbReference>
<evidence type="ECO:0000259" key="6">
    <source>
        <dbReference type="Pfam" id="PF05175"/>
    </source>
</evidence>
<dbReference type="SUPFAM" id="SSF53335">
    <property type="entry name" value="S-adenosyl-L-methionine-dependent methyltransferases"/>
    <property type="match status" value="1"/>
</dbReference>
<comment type="catalytic activity">
    <reaction evidence="5">
        <text>L-glutaminyl-[peptide chain release factor] + S-adenosyl-L-methionine = N(5)-methyl-L-glutaminyl-[peptide chain release factor] + S-adenosyl-L-homocysteine + H(+)</text>
        <dbReference type="Rhea" id="RHEA:42896"/>
        <dbReference type="Rhea" id="RHEA-COMP:10271"/>
        <dbReference type="Rhea" id="RHEA-COMP:10272"/>
        <dbReference type="ChEBI" id="CHEBI:15378"/>
        <dbReference type="ChEBI" id="CHEBI:30011"/>
        <dbReference type="ChEBI" id="CHEBI:57856"/>
        <dbReference type="ChEBI" id="CHEBI:59789"/>
        <dbReference type="ChEBI" id="CHEBI:61891"/>
        <dbReference type="EC" id="2.1.1.297"/>
    </reaction>
</comment>
<sequence length="283" mass="32253">MNKMTKRTVREARTWASSFLKEHNREERVAELLLRYLLGVNQAQFLAMQTDYVDPHIEHEFISWVKDHAESGKPIEHFTNEVEFYDRSFYVDGRVLIPRPETEELIVALLNEVKNPQTVIDLGTGSGIIAITLKKEWPEAKVYASDLSEEALSVAHINSQKLGADVQFEEGDFLKPFLNEGITPDVVVSNPPYIPYAEREHLSETVSFHDPSQALFAEDGGLAAYETIINQVIQLPQKPELTAFEIGYDQGETVPNLIKKYDSRAQVKVIQDINGKDRIVLWR</sequence>
<evidence type="ECO:0000256" key="5">
    <source>
        <dbReference type="ARBA" id="ARBA00048391"/>
    </source>
</evidence>
<gene>
    <name evidence="8" type="primary">prmC</name>
    <name evidence="8" type="ORF">AHA02nite_00610</name>
</gene>
<dbReference type="EC" id="2.1.1.297" evidence="1"/>
<keyword evidence="9" id="KW-1185">Reference proteome</keyword>
<accession>A0A511VZR2</accession>